<protein>
    <recommendedName>
        <fullName evidence="5">Copper chaperone PCu(A)C</fullName>
    </recommendedName>
</protein>
<gene>
    <name evidence="3" type="ORF">FHX72_002350</name>
</gene>
<dbReference type="Proteomes" id="UP000545286">
    <property type="component" value="Unassembled WGS sequence"/>
</dbReference>
<dbReference type="Pfam" id="PF04314">
    <property type="entry name" value="PCuAC"/>
    <property type="match status" value="1"/>
</dbReference>
<keyword evidence="4" id="KW-1185">Reference proteome</keyword>
<dbReference type="InterPro" id="IPR007410">
    <property type="entry name" value="LpqE-like"/>
</dbReference>
<accession>A0A7W4YGT0</accession>
<evidence type="ECO:0000256" key="1">
    <source>
        <dbReference type="SAM" id="MobiDB-lite"/>
    </source>
</evidence>
<feature type="signal peptide" evidence="2">
    <location>
        <begin position="1"/>
        <end position="26"/>
    </location>
</feature>
<feature type="compositionally biased region" description="Basic and acidic residues" evidence="1">
    <location>
        <begin position="190"/>
        <end position="205"/>
    </location>
</feature>
<proteinExistence type="predicted"/>
<organism evidence="3 4">
    <name type="scientific">Pseudoclavibacter helvolus</name>
    <dbReference type="NCBI Taxonomy" id="255205"/>
    <lineage>
        <taxon>Bacteria</taxon>
        <taxon>Bacillati</taxon>
        <taxon>Actinomycetota</taxon>
        <taxon>Actinomycetes</taxon>
        <taxon>Micrococcales</taxon>
        <taxon>Microbacteriaceae</taxon>
        <taxon>Pseudoclavibacter</taxon>
    </lineage>
</organism>
<dbReference type="SUPFAM" id="SSF110087">
    <property type="entry name" value="DR1885-like metal-binding protein"/>
    <property type="match status" value="1"/>
</dbReference>
<dbReference type="InterPro" id="IPR036182">
    <property type="entry name" value="PCuAC_sf"/>
</dbReference>
<comment type="caution">
    <text evidence="3">The sequence shown here is derived from an EMBL/GenBank/DDBJ whole genome shotgun (WGS) entry which is preliminary data.</text>
</comment>
<evidence type="ECO:0000313" key="4">
    <source>
        <dbReference type="Proteomes" id="UP000545286"/>
    </source>
</evidence>
<dbReference type="EMBL" id="JACHWJ010000003">
    <property type="protein sequence ID" value="MBB2958205.1"/>
    <property type="molecule type" value="Genomic_DNA"/>
</dbReference>
<sequence length="205" mass="21104">MNSTATPTPSRAHVRPFASAAFLASAALMLTGCGTSTTSAPDSGPATSAAESVTVENTWVKAADSGMSAAFGEINNTGEGDVTIVSVASPASTALELHETVENETGAMTMREKGGGFTIAPGETLTLEPGGNHIMLMDLPEPVVAGDELSFTLTFSDDSTLDFTAPAKDYAGANENYEDGDMGDMGGDMEMDHSEMDHSEHADNS</sequence>
<dbReference type="InterPro" id="IPR058248">
    <property type="entry name" value="Lxx211020-like"/>
</dbReference>
<evidence type="ECO:0008006" key="5">
    <source>
        <dbReference type="Google" id="ProtNLM"/>
    </source>
</evidence>
<dbReference type="PANTHER" id="PTHR36302:SF1">
    <property type="entry name" value="COPPER CHAPERONE PCU(A)C"/>
    <property type="match status" value="1"/>
</dbReference>
<evidence type="ECO:0000256" key="2">
    <source>
        <dbReference type="SAM" id="SignalP"/>
    </source>
</evidence>
<reference evidence="3 4" key="1">
    <citation type="submission" date="2020-08" db="EMBL/GenBank/DDBJ databases">
        <title>Sequencing the genomes of 1000 actinobacteria strains.</title>
        <authorList>
            <person name="Klenk H.-P."/>
        </authorList>
    </citation>
    <scope>NUCLEOTIDE SEQUENCE [LARGE SCALE GENOMIC DNA]</scope>
    <source>
        <strain evidence="3 4">DSM 20419</strain>
    </source>
</reference>
<feature type="region of interest" description="Disordered" evidence="1">
    <location>
        <begin position="171"/>
        <end position="205"/>
    </location>
</feature>
<dbReference type="AlphaFoldDB" id="A0A7W4YGT0"/>
<dbReference type="PANTHER" id="PTHR36302">
    <property type="entry name" value="BLR7088 PROTEIN"/>
    <property type="match status" value="1"/>
</dbReference>
<evidence type="ECO:0000313" key="3">
    <source>
        <dbReference type="EMBL" id="MBB2958205.1"/>
    </source>
</evidence>
<dbReference type="RefSeq" id="WP_183625154.1">
    <property type="nucleotide sequence ID" value="NZ_JACHWJ010000003.1"/>
</dbReference>
<feature type="chain" id="PRO_5039335999" description="Copper chaperone PCu(A)C" evidence="2">
    <location>
        <begin position="27"/>
        <end position="205"/>
    </location>
</feature>
<dbReference type="Gene3D" id="2.60.40.1890">
    <property type="entry name" value="PCu(A)C copper chaperone"/>
    <property type="match status" value="1"/>
</dbReference>
<name>A0A7W4YGT0_9MICO</name>
<keyword evidence="2" id="KW-0732">Signal</keyword>